<protein>
    <submittedName>
        <fullName evidence="2">Uncharacterized protein</fullName>
    </submittedName>
</protein>
<feature type="region of interest" description="Disordered" evidence="1">
    <location>
        <begin position="23"/>
        <end position="56"/>
    </location>
</feature>
<dbReference type="EMBL" id="LAZR01017085">
    <property type="protein sequence ID" value="KKM01849.1"/>
    <property type="molecule type" value="Genomic_DNA"/>
</dbReference>
<dbReference type="AlphaFoldDB" id="A0A0F9GSR6"/>
<reference evidence="2" key="1">
    <citation type="journal article" date="2015" name="Nature">
        <title>Complex archaea that bridge the gap between prokaryotes and eukaryotes.</title>
        <authorList>
            <person name="Spang A."/>
            <person name="Saw J.H."/>
            <person name="Jorgensen S.L."/>
            <person name="Zaremba-Niedzwiedzka K."/>
            <person name="Martijn J."/>
            <person name="Lind A.E."/>
            <person name="van Eijk R."/>
            <person name="Schleper C."/>
            <person name="Guy L."/>
            <person name="Ettema T.J."/>
        </authorList>
    </citation>
    <scope>NUCLEOTIDE SEQUENCE</scope>
</reference>
<evidence type="ECO:0000256" key="1">
    <source>
        <dbReference type="SAM" id="MobiDB-lite"/>
    </source>
</evidence>
<accession>A0A0F9GSR6</accession>
<feature type="non-terminal residue" evidence="2">
    <location>
        <position position="56"/>
    </location>
</feature>
<gene>
    <name evidence="2" type="ORF">LCGC14_1790280</name>
</gene>
<sequence length="56" mass="6270">MSENEFNKELKWAFAEIQGSGAYSLDRSRPYDGQSHTDGGVRGKQEVHGVTMRDVP</sequence>
<organism evidence="2">
    <name type="scientific">marine sediment metagenome</name>
    <dbReference type="NCBI Taxonomy" id="412755"/>
    <lineage>
        <taxon>unclassified sequences</taxon>
        <taxon>metagenomes</taxon>
        <taxon>ecological metagenomes</taxon>
    </lineage>
</organism>
<comment type="caution">
    <text evidence="2">The sequence shown here is derived from an EMBL/GenBank/DDBJ whole genome shotgun (WGS) entry which is preliminary data.</text>
</comment>
<evidence type="ECO:0000313" key="2">
    <source>
        <dbReference type="EMBL" id="KKM01849.1"/>
    </source>
</evidence>
<name>A0A0F9GSR6_9ZZZZ</name>
<proteinExistence type="predicted"/>